<feature type="compositionally biased region" description="Polar residues" evidence="1">
    <location>
        <begin position="13"/>
        <end position="23"/>
    </location>
</feature>
<reference evidence="3" key="1">
    <citation type="journal article" date="2023" name="G3 (Bethesda)">
        <title>A reference genome for the long-term kleptoplast-retaining sea slug Elysia crispata morphotype clarki.</title>
        <authorList>
            <person name="Eastman K.E."/>
            <person name="Pendleton A.L."/>
            <person name="Shaikh M.A."/>
            <person name="Suttiyut T."/>
            <person name="Ogas R."/>
            <person name="Tomko P."/>
            <person name="Gavelis G."/>
            <person name="Widhalm J.R."/>
            <person name="Wisecaver J.H."/>
        </authorList>
    </citation>
    <scope>NUCLEOTIDE SEQUENCE</scope>
    <source>
        <strain evidence="3">ECLA1</strain>
    </source>
</reference>
<protein>
    <submittedName>
        <fullName evidence="3">Uncharacterized protein</fullName>
    </submittedName>
</protein>
<evidence type="ECO:0000313" key="4">
    <source>
        <dbReference type="Proteomes" id="UP001283361"/>
    </source>
</evidence>
<keyword evidence="4" id="KW-1185">Reference proteome</keyword>
<name>A0AAE1DR48_9GAST</name>
<feature type="region of interest" description="Disordered" evidence="1">
    <location>
        <begin position="65"/>
        <end position="86"/>
    </location>
</feature>
<feature type="transmembrane region" description="Helical" evidence="2">
    <location>
        <begin position="27"/>
        <end position="51"/>
    </location>
</feature>
<evidence type="ECO:0000256" key="2">
    <source>
        <dbReference type="SAM" id="Phobius"/>
    </source>
</evidence>
<dbReference type="NCBIfam" id="TIGR01167">
    <property type="entry name" value="LPXTG_anchor"/>
    <property type="match status" value="1"/>
</dbReference>
<dbReference type="Proteomes" id="UP001283361">
    <property type="component" value="Unassembled WGS sequence"/>
</dbReference>
<keyword evidence="2" id="KW-1133">Transmembrane helix</keyword>
<dbReference type="EMBL" id="JAWDGP010002899">
    <property type="protein sequence ID" value="KAK3778633.1"/>
    <property type="molecule type" value="Genomic_DNA"/>
</dbReference>
<accession>A0AAE1DR48</accession>
<organism evidence="3 4">
    <name type="scientific">Elysia crispata</name>
    <name type="common">lettuce slug</name>
    <dbReference type="NCBI Taxonomy" id="231223"/>
    <lineage>
        <taxon>Eukaryota</taxon>
        <taxon>Metazoa</taxon>
        <taxon>Spiralia</taxon>
        <taxon>Lophotrochozoa</taxon>
        <taxon>Mollusca</taxon>
        <taxon>Gastropoda</taxon>
        <taxon>Heterobranchia</taxon>
        <taxon>Euthyneura</taxon>
        <taxon>Panpulmonata</taxon>
        <taxon>Sacoglossa</taxon>
        <taxon>Placobranchoidea</taxon>
        <taxon>Plakobranchidae</taxon>
        <taxon>Elysia</taxon>
    </lineage>
</organism>
<keyword evidence="2" id="KW-0472">Membrane</keyword>
<comment type="caution">
    <text evidence="3">The sequence shown here is derived from an EMBL/GenBank/DDBJ whole genome shotgun (WGS) entry which is preliminary data.</text>
</comment>
<gene>
    <name evidence="3" type="ORF">RRG08_033413</name>
</gene>
<evidence type="ECO:0000256" key="1">
    <source>
        <dbReference type="SAM" id="MobiDB-lite"/>
    </source>
</evidence>
<dbReference type="AlphaFoldDB" id="A0AAE1DR48"/>
<proteinExistence type="predicted"/>
<feature type="region of interest" description="Disordered" evidence="1">
    <location>
        <begin position="1"/>
        <end position="23"/>
    </location>
</feature>
<dbReference type="Gene3D" id="1.20.5.510">
    <property type="entry name" value="Single helix bin"/>
    <property type="match status" value="1"/>
</dbReference>
<evidence type="ECO:0000313" key="3">
    <source>
        <dbReference type="EMBL" id="KAK3778633.1"/>
    </source>
</evidence>
<sequence>MEKTTVAVLGKNQAPNKDNGSGSNTGAIAGSVVGAVVFLALIGGLVGFLYFRRRRNDELNSQYIEITEKDPASSESHGYENSLFRA</sequence>
<keyword evidence="2" id="KW-0812">Transmembrane</keyword>
<dbReference type="CDD" id="cd12087">
    <property type="entry name" value="TM_EGFR-like"/>
    <property type="match status" value="1"/>
</dbReference>